<comment type="subcellular location">
    <subcellularLocation>
        <location evidence="1">Periplasm</location>
    </subcellularLocation>
</comment>
<keyword evidence="3" id="KW-0813">Transport</keyword>
<dbReference type="Pfam" id="PF00496">
    <property type="entry name" value="SBP_bac_5"/>
    <property type="match status" value="1"/>
</dbReference>
<evidence type="ECO:0000259" key="6">
    <source>
        <dbReference type="Pfam" id="PF00496"/>
    </source>
</evidence>
<dbReference type="PIRSF" id="PIRSF002741">
    <property type="entry name" value="MppA"/>
    <property type="match status" value="1"/>
</dbReference>
<dbReference type="FunFam" id="3.90.76.10:FF:000001">
    <property type="entry name" value="Oligopeptide ABC transporter substrate-binding protein"/>
    <property type="match status" value="1"/>
</dbReference>
<dbReference type="SUPFAM" id="SSF53850">
    <property type="entry name" value="Periplasmic binding protein-like II"/>
    <property type="match status" value="1"/>
</dbReference>
<dbReference type="InterPro" id="IPR039424">
    <property type="entry name" value="SBP_5"/>
</dbReference>
<evidence type="ECO:0000256" key="5">
    <source>
        <dbReference type="SAM" id="SignalP"/>
    </source>
</evidence>
<name>A0A562P180_9RHOB</name>
<dbReference type="PANTHER" id="PTHR30290:SF10">
    <property type="entry name" value="PERIPLASMIC OLIGOPEPTIDE-BINDING PROTEIN-RELATED"/>
    <property type="match status" value="1"/>
</dbReference>
<evidence type="ECO:0000313" key="8">
    <source>
        <dbReference type="Proteomes" id="UP000316225"/>
    </source>
</evidence>
<dbReference type="InterPro" id="IPR030678">
    <property type="entry name" value="Peptide/Ni-bd"/>
</dbReference>
<dbReference type="GO" id="GO:1904680">
    <property type="term" value="F:peptide transmembrane transporter activity"/>
    <property type="evidence" value="ECO:0007669"/>
    <property type="project" value="TreeGrafter"/>
</dbReference>
<evidence type="ECO:0000256" key="1">
    <source>
        <dbReference type="ARBA" id="ARBA00004418"/>
    </source>
</evidence>
<comment type="similarity">
    <text evidence="2">Belongs to the bacterial solute-binding protein 5 family.</text>
</comment>
<evidence type="ECO:0000313" key="7">
    <source>
        <dbReference type="EMBL" id="TWI38195.1"/>
    </source>
</evidence>
<proteinExistence type="inferred from homology"/>
<organism evidence="7 8">
    <name type="scientific">Paracoccus sulfuroxidans</name>
    <dbReference type="NCBI Taxonomy" id="384678"/>
    <lineage>
        <taxon>Bacteria</taxon>
        <taxon>Pseudomonadati</taxon>
        <taxon>Pseudomonadota</taxon>
        <taxon>Alphaproteobacteria</taxon>
        <taxon>Rhodobacterales</taxon>
        <taxon>Paracoccaceae</taxon>
        <taxon>Paracoccus</taxon>
    </lineage>
</organism>
<dbReference type="Gene3D" id="3.40.190.10">
    <property type="entry name" value="Periplasmic binding protein-like II"/>
    <property type="match status" value="1"/>
</dbReference>
<feature type="chain" id="PRO_5021982200" evidence="5">
    <location>
        <begin position="41"/>
        <end position="554"/>
    </location>
</feature>
<gene>
    <name evidence="7" type="ORF">IQ24_00332</name>
</gene>
<evidence type="ECO:0000256" key="4">
    <source>
        <dbReference type="ARBA" id="ARBA00022729"/>
    </source>
</evidence>
<dbReference type="GO" id="GO:0043190">
    <property type="term" value="C:ATP-binding cassette (ABC) transporter complex"/>
    <property type="evidence" value="ECO:0007669"/>
    <property type="project" value="InterPro"/>
</dbReference>
<dbReference type="EMBL" id="VLKU01000001">
    <property type="protein sequence ID" value="TWI38195.1"/>
    <property type="molecule type" value="Genomic_DNA"/>
</dbReference>
<evidence type="ECO:0000256" key="2">
    <source>
        <dbReference type="ARBA" id="ARBA00005695"/>
    </source>
</evidence>
<dbReference type="InterPro" id="IPR000914">
    <property type="entry name" value="SBP_5_dom"/>
</dbReference>
<dbReference type="Gene3D" id="3.10.105.10">
    <property type="entry name" value="Dipeptide-binding Protein, Domain 3"/>
    <property type="match status" value="1"/>
</dbReference>
<sequence length="554" mass="62960">MNGITIWSEMFTMWNRETHFMKKLILTTALIGALAAPAFAAQPTEGEKLAEKQELNFWILDALKTLDPGKNTDREGSDALRQLFEGLMNEDVTGAVVPGVAESYEVSEDQKTYTFKLRDAKWSNGDPVTANDFVYAWRRVADPATASEYAWFMELMNVANATEVTKGEKKPEELGIKAIDDKTVEVTLIAPTPYFLKTLAHPATFPVPQKVIEAEGDNWTQAGKLVSNGAYKLDQHDLGVQAVMSRNENYWDNEHTVLNMVRFVTVNDQNIGLTRYLAGEIDWMDRTPAGQFPRLLQEYPDQAISVPDACSYAYLFNMSDKGPESLKDIRVRQALSYAVDRDIIVDKVLQGGQRPAYWWTHWAVEGFQQPDIEMAGWTQAERVEKAKALLAEAGYGPDNPLKLTIQYNTSDDHKKLAVAVQQFWKQIGVQVELANYEWKVHTDRLQNQDFEVARYAWCADYNEASTFLDYFRTGGYNNGKWSNAEYDKLLEEAKTAADTGPLYKKAEEVLIGDMAMVPVYHYAKPMMVKADLRGWPKENVMNDWYAKDMYRVAQ</sequence>
<comment type="caution">
    <text evidence="7">The sequence shown here is derived from an EMBL/GenBank/DDBJ whole genome shotgun (WGS) entry which is preliminary data.</text>
</comment>
<dbReference type="Gene3D" id="3.90.76.10">
    <property type="entry name" value="Dipeptide-binding Protein, Domain 1"/>
    <property type="match status" value="1"/>
</dbReference>
<dbReference type="FunFam" id="3.10.105.10:FF:000001">
    <property type="entry name" value="Oligopeptide ABC transporter, oligopeptide-binding protein"/>
    <property type="match status" value="1"/>
</dbReference>
<evidence type="ECO:0000256" key="3">
    <source>
        <dbReference type="ARBA" id="ARBA00022448"/>
    </source>
</evidence>
<dbReference type="AlphaFoldDB" id="A0A562P180"/>
<dbReference type="Proteomes" id="UP000316225">
    <property type="component" value="Unassembled WGS sequence"/>
</dbReference>
<protein>
    <submittedName>
        <fullName evidence="7">Oligopeptide transport system substrate-binding protein</fullName>
    </submittedName>
</protein>
<dbReference type="GO" id="GO:0015833">
    <property type="term" value="P:peptide transport"/>
    <property type="evidence" value="ECO:0007669"/>
    <property type="project" value="TreeGrafter"/>
</dbReference>
<dbReference type="GO" id="GO:0030288">
    <property type="term" value="C:outer membrane-bounded periplasmic space"/>
    <property type="evidence" value="ECO:0007669"/>
    <property type="project" value="TreeGrafter"/>
</dbReference>
<dbReference type="CDD" id="cd08504">
    <property type="entry name" value="PBP2_OppA"/>
    <property type="match status" value="1"/>
</dbReference>
<keyword evidence="8" id="KW-1185">Reference proteome</keyword>
<dbReference type="PANTHER" id="PTHR30290">
    <property type="entry name" value="PERIPLASMIC BINDING COMPONENT OF ABC TRANSPORTER"/>
    <property type="match status" value="1"/>
</dbReference>
<feature type="domain" description="Solute-binding protein family 5" evidence="6">
    <location>
        <begin position="96"/>
        <end position="477"/>
    </location>
</feature>
<reference evidence="7 8" key="1">
    <citation type="journal article" date="2015" name="Stand. Genomic Sci.">
        <title>Genomic Encyclopedia of Bacterial and Archaeal Type Strains, Phase III: the genomes of soil and plant-associated and newly described type strains.</title>
        <authorList>
            <person name="Whitman W.B."/>
            <person name="Woyke T."/>
            <person name="Klenk H.P."/>
            <person name="Zhou Y."/>
            <person name="Lilburn T.G."/>
            <person name="Beck B.J."/>
            <person name="De Vos P."/>
            <person name="Vandamme P."/>
            <person name="Eisen J.A."/>
            <person name="Garrity G."/>
            <person name="Hugenholtz P."/>
            <person name="Kyrpides N.C."/>
        </authorList>
    </citation>
    <scope>NUCLEOTIDE SEQUENCE [LARGE SCALE GENOMIC DNA]</scope>
    <source>
        <strain evidence="7 8">CGMCC 1.5364</strain>
    </source>
</reference>
<keyword evidence="4 5" id="KW-0732">Signal</keyword>
<feature type="signal peptide" evidence="5">
    <location>
        <begin position="1"/>
        <end position="40"/>
    </location>
</feature>
<accession>A0A562P180</accession>